<evidence type="ECO:0000256" key="6">
    <source>
        <dbReference type="ARBA" id="ARBA00023136"/>
    </source>
</evidence>
<evidence type="ECO:0000256" key="4">
    <source>
        <dbReference type="ARBA" id="ARBA00022692"/>
    </source>
</evidence>
<gene>
    <name evidence="8" type="ORF">IAA86_07565</name>
</gene>
<evidence type="ECO:0000256" key="3">
    <source>
        <dbReference type="ARBA" id="ARBA00022475"/>
    </source>
</evidence>
<sequence>MDLFLAQFAKLFPELNLALGAGIMVFSRLLGLMQFAPPFNRKEVPSLVRLSMALIITVIVTMLIKPQPIPPNTSIMMGILLNYAFGAILGYIANCILAAISAGGDMINTQMGLSSAMVLDPTTRSQTSILGNYFTILGLIIFISAGGAYWLLNAFIRSFDVFGMYQTIIPLSKVINIDYLVVITSNVLYFGMQLAAPVLLATLGQDIILGIISKTAPQVNVFQLSFLFKPVMGALILIWILPMLINVITDYMTSYASIF</sequence>
<feature type="transmembrane region" description="Helical" evidence="7">
    <location>
        <begin position="224"/>
        <end position="245"/>
    </location>
</feature>
<dbReference type="PANTHER" id="PTHR30065">
    <property type="entry name" value="FLAGELLAR BIOSYNTHETIC PROTEIN FLIR"/>
    <property type="match status" value="1"/>
</dbReference>
<feature type="transmembrane region" description="Helical" evidence="7">
    <location>
        <begin position="15"/>
        <end position="35"/>
    </location>
</feature>
<feature type="transmembrane region" description="Helical" evidence="7">
    <location>
        <begin position="187"/>
        <end position="212"/>
    </location>
</feature>
<feature type="transmembrane region" description="Helical" evidence="7">
    <location>
        <begin position="129"/>
        <end position="152"/>
    </location>
</feature>
<keyword evidence="3" id="KW-1003">Cell membrane</keyword>
<protein>
    <submittedName>
        <fullName evidence="8">Flagellar biosynthetic protein FliR</fullName>
    </submittedName>
</protein>
<reference evidence="8" key="1">
    <citation type="submission" date="2020-10" db="EMBL/GenBank/DDBJ databases">
        <authorList>
            <person name="Gilroy R."/>
        </authorList>
    </citation>
    <scope>NUCLEOTIDE SEQUENCE</scope>
    <source>
        <strain evidence="8">CHK152-2871</strain>
    </source>
</reference>
<keyword evidence="8" id="KW-0282">Flagellum</keyword>
<dbReference type="GO" id="GO:0005886">
    <property type="term" value="C:plasma membrane"/>
    <property type="evidence" value="ECO:0007669"/>
    <property type="project" value="UniProtKB-SubCell"/>
</dbReference>
<dbReference type="PRINTS" id="PR00953">
    <property type="entry name" value="TYPE3IMRPROT"/>
</dbReference>
<keyword evidence="6 7" id="KW-0472">Membrane</keyword>
<name>A0A9D1FJY3_9BACT</name>
<keyword evidence="8" id="KW-0969">Cilium</keyword>
<evidence type="ECO:0000313" key="9">
    <source>
        <dbReference type="Proteomes" id="UP000886865"/>
    </source>
</evidence>
<dbReference type="PANTHER" id="PTHR30065:SF1">
    <property type="entry name" value="SURFACE PRESENTATION OF ANTIGENS PROTEIN SPAR"/>
    <property type="match status" value="1"/>
</dbReference>
<dbReference type="Pfam" id="PF01311">
    <property type="entry name" value="Bac_export_1"/>
    <property type="match status" value="1"/>
</dbReference>
<evidence type="ECO:0000313" key="8">
    <source>
        <dbReference type="EMBL" id="HIS74862.1"/>
    </source>
</evidence>
<dbReference type="Proteomes" id="UP000886865">
    <property type="component" value="Unassembled WGS sequence"/>
</dbReference>
<dbReference type="GO" id="GO:0006605">
    <property type="term" value="P:protein targeting"/>
    <property type="evidence" value="ECO:0007669"/>
    <property type="project" value="InterPro"/>
</dbReference>
<dbReference type="AlphaFoldDB" id="A0A9D1FJY3"/>
<feature type="transmembrane region" description="Helical" evidence="7">
    <location>
        <begin position="47"/>
        <end position="64"/>
    </location>
</feature>
<comment type="caution">
    <text evidence="8">The sequence shown here is derived from an EMBL/GenBank/DDBJ whole genome shotgun (WGS) entry which is preliminary data.</text>
</comment>
<feature type="transmembrane region" description="Helical" evidence="7">
    <location>
        <begin position="84"/>
        <end position="108"/>
    </location>
</feature>
<evidence type="ECO:0000256" key="5">
    <source>
        <dbReference type="ARBA" id="ARBA00022989"/>
    </source>
</evidence>
<proteinExistence type="inferred from homology"/>
<evidence type="ECO:0000256" key="1">
    <source>
        <dbReference type="ARBA" id="ARBA00004651"/>
    </source>
</evidence>
<keyword evidence="5 7" id="KW-1133">Transmembrane helix</keyword>
<evidence type="ECO:0000256" key="7">
    <source>
        <dbReference type="SAM" id="Phobius"/>
    </source>
</evidence>
<accession>A0A9D1FJY3</accession>
<reference evidence="8" key="2">
    <citation type="journal article" date="2021" name="PeerJ">
        <title>Extensive microbial diversity within the chicken gut microbiome revealed by metagenomics and culture.</title>
        <authorList>
            <person name="Gilroy R."/>
            <person name="Ravi A."/>
            <person name="Getino M."/>
            <person name="Pursley I."/>
            <person name="Horton D.L."/>
            <person name="Alikhan N.F."/>
            <person name="Baker D."/>
            <person name="Gharbi K."/>
            <person name="Hall N."/>
            <person name="Watson M."/>
            <person name="Adriaenssens E.M."/>
            <person name="Foster-Nyarko E."/>
            <person name="Jarju S."/>
            <person name="Secka A."/>
            <person name="Antonio M."/>
            <person name="Oren A."/>
            <person name="Chaudhuri R.R."/>
            <person name="La Ragione R."/>
            <person name="Hildebrand F."/>
            <person name="Pallen M.J."/>
        </authorList>
    </citation>
    <scope>NUCLEOTIDE SEQUENCE</scope>
    <source>
        <strain evidence="8">CHK152-2871</strain>
    </source>
</reference>
<evidence type="ECO:0000256" key="2">
    <source>
        <dbReference type="ARBA" id="ARBA00009772"/>
    </source>
</evidence>
<dbReference type="InterPro" id="IPR002010">
    <property type="entry name" value="T3SS_IM_R"/>
</dbReference>
<keyword evidence="8" id="KW-0966">Cell projection</keyword>
<dbReference type="EMBL" id="DVJQ01000065">
    <property type="protein sequence ID" value="HIS74862.1"/>
    <property type="molecule type" value="Genomic_DNA"/>
</dbReference>
<organism evidence="8 9">
    <name type="scientific">Candidatus Galligastranaerophilus intestinavium</name>
    <dbReference type="NCBI Taxonomy" id="2840836"/>
    <lineage>
        <taxon>Bacteria</taxon>
        <taxon>Candidatus Galligastranaerophilus</taxon>
    </lineage>
</organism>
<comment type="similarity">
    <text evidence="2">Belongs to the FliR/MopE/SpaR family.</text>
</comment>
<keyword evidence="4 7" id="KW-0812">Transmembrane</keyword>
<comment type="subcellular location">
    <subcellularLocation>
        <location evidence="1">Cell membrane</location>
        <topology evidence="1">Multi-pass membrane protein</topology>
    </subcellularLocation>
</comment>